<reference evidence="2" key="1">
    <citation type="journal article" date="2019" name="Plant Biotechnol. J.">
        <title>Genome sequencing of the Australian wild diploid species Gossypium australe highlights disease resistance and delayed gland morphogenesis.</title>
        <authorList>
            <person name="Cai Y."/>
            <person name="Cai X."/>
            <person name="Wang Q."/>
            <person name="Wang P."/>
            <person name="Zhang Y."/>
            <person name="Cai C."/>
            <person name="Xu Y."/>
            <person name="Wang K."/>
            <person name="Zhou Z."/>
            <person name="Wang C."/>
            <person name="Geng S."/>
            <person name="Li B."/>
            <person name="Dong Q."/>
            <person name="Hou Y."/>
            <person name="Wang H."/>
            <person name="Ai P."/>
            <person name="Liu Z."/>
            <person name="Yi F."/>
            <person name="Sun M."/>
            <person name="An G."/>
            <person name="Cheng J."/>
            <person name="Zhang Y."/>
            <person name="Shi Q."/>
            <person name="Xie Y."/>
            <person name="Shi X."/>
            <person name="Chang Y."/>
            <person name="Huang F."/>
            <person name="Chen Y."/>
            <person name="Hong S."/>
            <person name="Mi L."/>
            <person name="Sun Q."/>
            <person name="Zhang L."/>
            <person name="Zhou B."/>
            <person name="Peng R."/>
            <person name="Zhang X."/>
            <person name="Liu F."/>
        </authorList>
    </citation>
    <scope>NUCLEOTIDE SEQUENCE [LARGE SCALE GENOMIC DNA]</scope>
    <source>
        <strain evidence="2">cv. PA1801</strain>
    </source>
</reference>
<comment type="caution">
    <text evidence="1">The sequence shown here is derived from an EMBL/GenBank/DDBJ whole genome shotgun (WGS) entry which is preliminary data.</text>
</comment>
<evidence type="ECO:0000313" key="1">
    <source>
        <dbReference type="EMBL" id="KAA3472111.1"/>
    </source>
</evidence>
<organism evidence="1 2">
    <name type="scientific">Gossypium australe</name>
    <dbReference type="NCBI Taxonomy" id="47621"/>
    <lineage>
        <taxon>Eukaryota</taxon>
        <taxon>Viridiplantae</taxon>
        <taxon>Streptophyta</taxon>
        <taxon>Embryophyta</taxon>
        <taxon>Tracheophyta</taxon>
        <taxon>Spermatophyta</taxon>
        <taxon>Magnoliopsida</taxon>
        <taxon>eudicotyledons</taxon>
        <taxon>Gunneridae</taxon>
        <taxon>Pentapetalae</taxon>
        <taxon>rosids</taxon>
        <taxon>malvids</taxon>
        <taxon>Malvales</taxon>
        <taxon>Malvaceae</taxon>
        <taxon>Malvoideae</taxon>
        <taxon>Gossypium</taxon>
    </lineage>
</organism>
<dbReference type="EMBL" id="SMMG02000005">
    <property type="protein sequence ID" value="KAA3472111.1"/>
    <property type="molecule type" value="Genomic_DNA"/>
</dbReference>
<dbReference type="Proteomes" id="UP000325315">
    <property type="component" value="Unassembled WGS sequence"/>
</dbReference>
<name>A0A5B6VSK5_9ROSI</name>
<accession>A0A5B6VSK5</accession>
<proteinExistence type="predicted"/>
<keyword evidence="2" id="KW-1185">Reference proteome</keyword>
<dbReference type="InterPro" id="IPR004158">
    <property type="entry name" value="DUF247_pln"/>
</dbReference>
<protein>
    <submittedName>
        <fullName evidence="1">UPF0481 protein</fullName>
    </submittedName>
</protein>
<dbReference type="AlphaFoldDB" id="A0A5B6VSK5"/>
<sequence>MGNLHYFLGIKVARSSTGNLHNCQRKYILDILDRSLLTNAKGIHTPMISSSALSKDEGDCLPNPREYRSLVGTERRGHTIQWIGEYEEVAKLFNKLNTDLVPSPMIYSGVKGKIHNHCKNMWINHAAQGYSGVRSPWTFLAFVGAISAHLLGALQTYSAIHQPK</sequence>
<dbReference type="OrthoDB" id="1849062at2759"/>
<evidence type="ECO:0000313" key="2">
    <source>
        <dbReference type="Proteomes" id="UP000325315"/>
    </source>
</evidence>
<dbReference type="Pfam" id="PF03140">
    <property type="entry name" value="DUF247"/>
    <property type="match status" value="1"/>
</dbReference>
<gene>
    <name evidence="1" type="ORF">EPI10_022620</name>
</gene>